<dbReference type="Pfam" id="PF13411">
    <property type="entry name" value="MerR_1"/>
    <property type="match status" value="1"/>
</dbReference>
<reference evidence="3 4" key="1">
    <citation type="submission" date="2020-04" db="EMBL/GenBank/DDBJ databases">
        <title>Description of novel Gluconacetobacter.</title>
        <authorList>
            <person name="Sombolestani A."/>
        </authorList>
    </citation>
    <scope>NUCLEOTIDE SEQUENCE [LARGE SCALE GENOMIC DNA]</scope>
    <source>
        <strain evidence="3 4">LMG 22058</strain>
    </source>
</reference>
<proteinExistence type="predicted"/>
<name>A0A7W4PJ83_9PROT</name>
<evidence type="ECO:0000313" key="3">
    <source>
        <dbReference type="EMBL" id="MBB2199600.1"/>
    </source>
</evidence>
<feature type="domain" description="HTH merR-type" evidence="2">
    <location>
        <begin position="1"/>
        <end position="68"/>
    </location>
</feature>
<dbReference type="AlphaFoldDB" id="A0A7W4PJ83"/>
<evidence type="ECO:0000259" key="2">
    <source>
        <dbReference type="PROSITE" id="PS50937"/>
    </source>
</evidence>
<sequence>MQIGTLSRRTGISIRMLRYYEQEGLLTPKRQVSGYRDYDEDDEIAVRRIQMLSDAGLKLDAIRRILPCVIDEKPNFHPCNDLRALLRMERQKIDERIVTMQSSREVLSRYLDDLD</sequence>
<keyword evidence="1" id="KW-0238">DNA-binding</keyword>
<dbReference type="PANTHER" id="PTHR30204:SF92">
    <property type="entry name" value="HTH-TYPE TRANSCRIPTIONAL REGULATOR ZNTR"/>
    <property type="match status" value="1"/>
</dbReference>
<dbReference type="GO" id="GO:0003677">
    <property type="term" value="F:DNA binding"/>
    <property type="evidence" value="ECO:0007669"/>
    <property type="project" value="UniProtKB-KW"/>
</dbReference>
<dbReference type="SMART" id="SM00422">
    <property type="entry name" value="HTH_MERR"/>
    <property type="match status" value="1"/>
</dbReference>
<protein>
    <submittedName>
        <fullName evidence="3">MerR family transcriptional regulator</fullName>
    </submittedName>
</protein>
<dbReference type="InterPro" id="IPR047057">
    <property type="entry name" value="MerR_fam"/>
</dbReference>
<dbReference type="InterPro" id="IPR000551">
    <property type="entry name" value="MerR-type_HTH_dom"/>
</dbReference>
<dbReference type="GO" id="GO:0003700">
    <property type="term" value="F:DNA-binding transcription factor activity"/>
    <property type="evidence" value="ECO:0007669"/>
    <property type="project" value="InterPro"/>
</dbReference>
<dbReference type="PANTHER" id="PTHR30204">
    <property type="entry name" value="REDOX-CYCLING DRUG-SENSING TRANSCRIPTIONAL ACTIVATOR SOXR"/>
    <property type="match status" value="1"/>
</dbReference>
<dbReference type="CDD" id="cd01282">
    <property type="entry name" value="HTH_MerR-like_sg3"/>
    <property type="match status" value="1"/>
</dbReference>
<dbReference type="Proteomes" id="UP000530320">
    <property type="component" value="Unassembled WGS sequence"/>
</dbReference>
<accession>A0A7W4PJ83</accession>
<dbReference type="Gene3D" id="1.10.1660.10">
    <property type="match status" value="1"/>
</dbReference>
<dbReference type="EMBL" id="JABEQP010000024">
    <property type="protein sequence ID" value="MBB2199600.1"/>
    <property type="molecule type" value="Genomic_DNA"/>
</dbReference>
<gene>
    <name evidence="3" type="ORF">HLH44_19555</name>
</gene>
<comment type="caution">
    <text evidence="3">The sequence shown here is derived from an EMBL/GenBank/DDBJ whole genome shotgun (WGS) entry which is preliminary data.</text>
</comment>
<dbReference type="SUPFAM" id="SSF46955">
    <property type="entry name" value="Putative DNA-binding domain"/>
    <property type="match status" value="1"/>
</dbReference>
<evidence type="ECO:0000256" key="1">
    <source>
        <dbReference type="ARBA" id="ARBA00023125"/>
    </source>
</evidence>
<organism evidence="3 4">
    <name type="scientific">Gluconacetobacter dulcium</name>
    <dbReference type="NCBI Taxonomy" id="2729096"/>
    <lineage>
        <taxon>Bacteria</taxon>
        <taxon>Pseudomonadati</taxon>
        <taxon>Pseudomonadota</taxon>
        <taxon>Alphaproteobacteria</taxon>
        <taxon>Acetobacterales</taxon>
        <taxon>Acetobacteraceae</taxon>
        <taxon>Gluconacetobacter</taxon>
    </lineage>
</organism>
<evidence type="ECO:0000313" key="4">
    <source>
        <dbReference type="Proteomes" id="UP000530320"/>
    </source>
</evidence>
<dbReference type="RefSeq" id="WP_183010522.1">
    <property type="nucleotide sequence ID" value="NZ_JABEQP010000024.1"/>
</dbReference>
<dbReference type="PROSITE" id="PS00552">
    <property type="entry name" value="HTH_MERR_1"/>
    <property type="match status" value="1"/>
</dbReference>
<dbReference type="PRINTS" id="PR00040">
    <property type="entry name" value="HTHMERR"/>
</dbReference>
<dbReference type="InterPro" id="IPR009061">
    <property type="entry name" value="DNA-bd_dom_put_sf"/>
</dbReference>
<dbReference type="PROSITE" id="PS50937">
    <property type="entry name" value="HTH_MERR_2"/>
    <property type="match status" value="1"/>
</dbReference>